<dbReference type="STRING" id="1244108.SAMN05444004_11283"/>
<dbReference type="AlphaFoldDB" id="A0A1H3SKX7"/>
<proteinExistence type="predicted"/>
<name>A0A1H3SKX7_9RHOB</name>
<dbReference type="GO" id="GO:0003677">
    <property type="term" value="F:DNA binding"/>
    <property type="evidence" value="ECO:0007669"/>
    <property type="project" value="InterPro"/>
</dbReference>
<keyword evidence="5" id="KW-1185">Reference proteome</keyword>
<evidence type="ECO:0000313" key="5">
    <source>
        <dbReference type="Proteomes" id="UP000198914"/>
    </source>
</evidence>
<dbReference type="InterPro" id="IPR011010">
    <property type="entry name" value="DNA_brk_join_enz"/>
</dbReference>
<dbReference type="GO" id="GO:0006310">
    <property type="term" value="P:DNA recombination"/>
    <property type="evidence" value="ECO:0007669"/>
    <property type="project" value="UniProtKB-KW"/>
</dbReference>
<gene>
    <name evidence="4" type="ORF">SAMN05444004_11283</name>
</gene>
<dbReference type="Pfam" id="PF00589">
    <property type="entry name" value="Phage_integrase"/>
    <property type="match status" value="1"/>
</dbReference>
<evidence type="ECO:0000256" key="1">
    <source>
        <dbReference type="ARBA" id="ARBA00023172"/>
    </source>
</evidence>
<reference evidence="5" key="1">
    <citation type="submission" date="2016-10" db="EMBL/GenBank/DDBJ databases">
        <authorList>
            <person name="Varghese N."/>
            <person name="Submissions S."/>
        </authorList>
    </citation>
    <scope>NUCLEOTIDE SEQUENCE [LARGE SCALE GENOMIC DNA]</scope>
    <source>
        <strain evidence="5">DSM 100420</strain>
    </source>
</reference>
<dbReference type="EMBL" id="FNPX01000012">
    <property type="protein sequence ID" value="SDZ38350.1"/>
    <property type="molecule type" value="Genomic_DNA"/>
</dbReference>
<accession>A0A1H3SKX7</accession>
<sequence length="285" mass="33150">MDMEQSALREIFGWANSMKLIAHMPIIENTFARQGIAAKRRPSFSHAEYMRLQDYMQRWVDGWGVNDERVNSAHKYNRQLLKFYLTWLAETGMRTGEVLQLKHRDIAVKTSDKGQQYLEIIVPKNTKTGTRIVRSHYFLNVHYQQLCKLTGHTEAGDWVFCDRNGKRNNGFYKTLPKMLEEAGLLYDENGDRRTAYSLRHYYAEERFRDMGYNLATYDMLAENMGTSRKQIDDHYVRKGMLMDVDVLLSTEGRAVQRGAAATGATEADRARRKLDAMQAAAKRRR</sequence>
<dbReference type="Proteomes" id="UP000198914">
    <property type="component" value="Unassembled WGS sequence"/>
</dbReference>
<dbReference type="GO" id="GO:0015074">
    <property type="term" value="P:DNA integration"/>
    <property type="evidence" value="ECO:0007669"/>
    <property type="project" value="InterPro"/>
</dbReference>
<feature type="region of interest" description="Disordered" evidence="2">
    <location>
        <begin position="258"/>
        <end position="285"/>
    </location>
</feature>
<dbReference type="OrthoDB" id="102994at2"/>
<evidence type="ECO:0000313" key="4">
    <source>
        <dbReference type="EMBL" id="SDZ38350.1"/>
    </source>
</evidence>
<protein>
    <submittedName>
        <fullName evidence="4">Phage integrase family protein</fullName>
    </submittedName>
</protein>
<feature type="compositionally biased region" description="Basic and acidic residues" evidence="2">
    <location>
        <begin position="266"/>
        <end position="275"/>
    </location>
</feature>
<dbReference type="Gene3D" id="1.10.443.10">
    <property type="entry name" value="Intergrase catalytic core"/>
    <property type="match status" value="1"/>
</dbReference>
<evidence type="ECO:0000259" key="3">
    <source>
        <dbReference type="PROSITE" id="PS51898"/>
    </source>
</evidence>
<evidence type="ECO:0000256" key="2">
    <source>
        <dbReference type="SAM" id="MobiDB-lite"/>
    </source>
</evidence>
<dbReference type="InterPro" id="IPR013762">
    <property type="entry name" value="Integrase-like_cat_sf"/>
</dbReference>
<feature type="domain" description="Tyr recombinase" evidence="3">
    <location>
        <begin position="39"/>
        <end position="248"/>
    </location>
</feature>
<dbReference type="InterPro" id="IPR002104">
    <property type="entry name" value="Integrase_catalytic"/>
</dbReference>
<keyword evidence="1" id="KW-0233">DNA recombination</keyword>
<organism evidence="4 5">
    <name type="scientific">Jannaschia faecimaris</name>
    <dbReference type="NCBI Taxonomy" id="1244108"/>
    <lineage>
        <taxon>Bacteria</taxon>
        <taxon>Pseudomonadati</taxon>
        <taxon>Pseudomonadota</taxon>
        <taxon>Alphaproteobacteria</taxon>
        <taxon>Rhodobacterales</taxon>
        <taxon>Roseobacteraceae</taxon>
        <taxon>Jannaschia</taxon>
    </lineage>
</organism>
<dbReference type="PROSITE" id="PS51898">
    <property type="entry name" value="TYR_RECOMBINASE"/>
    <property type="match status" value="1"/>
</dbReference>
<dbReference type="SUPFAM" id="SSF56349">
    <property type="entry name" value="DNA breaking-rejoining enzymes"/>
    <property type="match status" value="1"/>
</dbReference>